<evidence type="ECO:0000313" key="2">
    <source>
        <dbReference type="Proteomes" id="UP000188543"/>
    </source>
</evidence>
<protein>
    <submittedName>
        <fullName evidence="1">Uncharacterized protein</fullName>
    </submittedName>
</protein>
<gene>
    <name evidence="1" type="ORF">A8E72_08470</name>
</gene>
<proteinExistence type="predicted"/>
<sequence>MESKVFEELTCAVLDNEPDLKNADLFHVDGQPQYGIDSWADMRHALAKVVASSKCYQTITPTQIEKWSNDFLDHYQSYWKARNVRRFILAVASLIQERRLSDKIVEERLRFDALGMEYEVWGPRQFQNKLRHQRGIVTQYMGNYWANVICGDVPVGANAVTLDQGAALGLLTTTVVPLITALNAEIDSKLDSLRARLREESPRGIVLELEKMRGSAHWSSITPNVRSKCLRYLASAKLHEGDVWAASALASEADATSADGAVTFNALLTAHQGDLDRALRLLEHTSEPDAQELRAALLLQAGRLDDAERIIDGLPLVEGESTVEASRLRAFLLLRREKRVAALAEIRRAEARKSRWFSVRRAGAIVRYANALSSVVGEEHFANPTPIAAEFVRQDDESQALLSEALVIFDGLATECGESHTGFYDELWALACECNLVDGLSSAQVRCDRLLDADPASPEVISWALTRGLRFDQARSREALRLAVEASDRDASHVLAYSWLLTLDSNNPAAREILLPNRELFKNEAQRAAYQARMEFLNPSSADSIVPPVHDNASVERRIFAMISDVSDGVAWEQLESLFASLATRDARSVALLAAASRLAAAGRWKFLGRYVQLLTKFETASAIEIAVHAAFNTSNTTLALTVLEENRAAFPRNKFPRNLAVIEAHSLSEQGQHRQALKAAEALSSEFDGVRERMLPADIRLVFGDIRGALPVIRSEISKNDLPPGDALRWARVVALEDRDLARKLLKHAGAKGLPEEFAVEAHVQAQRLGMDREASVFESAIATLMAKSNDGRFKMMTFEEFREFQVTRAQTRFNLWNAYLDGAMPFHVMAQPAGIDFSERFYIGSSASQDTDEGPPLMIRHGARTIDFDTGIAFNDWRLFIDVSSLLLATQLGVLEVIESAVAVVIVPQCIQEQLIAFADSLEHPHPKRLEIESTIADALKTGAIGVWEQPHGVSSDVLPFGNSSEIWTVVNDSDSISDDGRHIALAAVIEGLRRAGQIDAVAFEQVVSDTGAIEVDRPVPPLGAQLHFSAGTLGTLAFKCPLQAILKTFVVLVDREFATVVANNVHASHRRLEALKVVNKLREHIANKFLDDSYQTAKGGAEYAQRDEAAFSNYPVQIRGLLEFLRCTPGTNAVFCCDDRFVSGYPSFGTAPVVGIYEILRALHKSHALSDEDYFARLIHLRSVNAMFLPIEAEEVLFHLKNAAIVNGQIAETHELSVLRRYLARVALQECRLKVGDFPAIKSDRPDEVNVLITIRRLTDECLTIMWPSKSLTDKQCQAWATWVWSHLRMERPLGDHPTIKADRESLATFTAVTFSAALTTVVQLAVGHSKSRKAAYSRWLVNCAVRNRLDADQLLADHVVGQFLMLLDCVIAPDAALRDKPYSDEAIAAYLRQAIDLLPTELRDRLLGDSRLQRSLKTKIVQVVHIGEIQLLRDRFIPAVRRAIQHGKSQAKAHESSDIVTFSSTEPPGSIAIKCKGKTAQIHDDSFLIFECRNETERWSFLEAHLAWFDRAQAEREAAMEAIVGIQSEVKQYDAIDEVRRQSLPFRYKEIEDQLDEGHSIPLAQFAPGQPQQVFGHLRLESGCSPFSERWSIAADALLTECGIEEAFLRLGSLPVPLPQVFVERFVTSAPEVQRSAYARFAELAARSPIHFLHAFALLKAEDLPADVRALGSRMADDVLSRWNGLAGAMGSLLMWSETCAHDTQEWRRMTVEEQLVMTWYHAARLMCILNRNIDMQSQIRKHFAKARGSMSAEASFGGFTRSLDCASANNFVDVVLLYRGMNYALHGAQSGSQLTEQQREKITGLTRVNNAINPWLIASRELSPNCLNSFLSGHAIAPAEAFALPAMLSEDFENELIRAFESSPYNPMLWVHLYALARMGLCAANRSRFVEIVAGADFLQLVGLGLDGLVAWRSFAGCVRFLGESDTQDNFKAQVRQFAQALSDRYKGDETPINVNAANERARRLNELLEACITFSRSDDIAQAYDSAVELFLSVAAVWKTARMSIRGALEVMYDESRISENASVWNALVHLRAQT</sequence>
<evidence type="ECO:0000313" key="1">
    <source>
        <dbReference type="EMBL" id="ONU89909.1"/>
    </source>
</evidence>
<name>A0A1V2W9H6_9BURK</name>
<comment type="caution">
    <text evidence="1">The sequence shown here is derived from an EMBL/GenBank/DDBJ whole genome shotgun (WGS) entry which is preliminary data.</text>
</comment>
<dbReference type="EMBL" id="MUTJ01000027">
    <property type="protein sequence ID" value="ONU89909.1"/>
    <property type="molecule type" value="Genomic_DNA"/>
</dbReference>
<reference evidence="1 2" key="1">
    <citation type="submission" date="2016-08" db="EMBL/GenBank/DDBJ databases">
        <authorList>
            <person name="Seilhamer J.J."/>
        </authorList>
    </citation>
    <scope>NUCLEOTIDE SEQUENCE [LARGE SCALE GENOMIC DNA]</scope>
    <source>
        <strain evidence="1 2">VC14762</strain>
    </source>
</reference>
<organism evidence="1 2">
    <name type="scientific">Burkholderia cenocepacia</name>
    <dbReference type="NCBI Taxonomy" id="95486"/>
    <lineage>
        <taxon>Bacteria</taxon>
        <taxon>Pseudomonadati</taxon>
        <taxon>Pseudomonadota</taxon>
        <taxon>Betaproteobacteria</taxon>
        <taxon>Burkholderiales</taxon>
        <taxon>Burkholderiaceae</taxon>
        <taxon>Burkholderia</taxon>
        <taxon>Burkholderia cepacia complex</taxon>
    </lineage>
</organism>
<accession>A0A1V2W9H6</accession>
<dbReference type="Proteomes" id="UP000188543">
    <property type="component" value="Unassembled WGS sequence"/>
</dbReference>